<evidence type="ECO:0000256" key="1">
    <source>
        <dbReference type="SAM" id="MobiDB-lite"/>
    </source>
</evidence>
<accession>A0ABR2CVX0</accession>
<dbReference type="Proteomes" id="UP001472677">
    <property type="component" value="Unassembled WGS sequence"/>
</dbReference>
<dbReference type="EMBL" id="JBBPBM010000041">
    <property type="protein sequence ID" value="KAK8524505.1"/>
    <property type="molecule type" value="Genomic_DNA"/>
</dbReference>
<dbReference type="SUPFAM" id="SSF50965">
    <property type="entry name" value="Galactose oxidase, central domain"/>
    <property type="match status" value="1"/>
</dbReference>
<proteinExistence type="predicted"/>
<evidence type="ECO:0000313" key="3">
    <source>
        <dbReference type="Proteomes" id="UP001472677"/>
    </source>
</evidence>
<dbReference type="InterPro" id="IPR011043">
    <property type="entry name" value="Gal_Oxase/kelch_b-propeller"/>
</dbReference>
<protein>
    <submittedName>
        <fullName evidence="2">Uncharacterized protein</fullName>
    </submittedName>
</protein>
<keyword evidence="3" id="KW-1185">Reference proteome</keyword>
<comment type="caution">
    <text evidence="2">The sequence shown here is derived from an EMBL/GenBank/DDBJ whole genome shotgun (WGS) entry which is preliminary data.</text>
</comment>
<gene>
    <name evidence="2" type="ORF">V6N12_029370</name>
</gene>
<organism evidence="2 3">
    <name type="scientific">Hibiscus sabdariffa</name>
    <name type="common">roselle</name>
    <dbReference type="NCBI Taxonomy" id="183260"/>
    <lineage>
        <taxon>Eukaryota</taxon>
        <taxon>Viridiplantae</taxon>
        <taxon>Streptophyta</taxon>
        <taxon>Embryophyta</taxon>
        <taxon>Tracheophyta</taxon>
        <taxon>Spermatophyta</taxon>
        <taxon>Magnoliopsida</taxon>
        <taxon>eudicotyledons</taxon>
        <taxon>Gunneridae</taxon>
        <taxon>Pentapetalae</taxon>
        <taxon>rosids</taxon>
        <taxon>malvids</taxon>
        <taxon>Malvales</taxon>
        <taxon>Malvaceae</taxon>
        <taxon>Malvoideae</taxon>
        <taxon>Hibiscus</taxon>
    </lineage>
</organism>
<dbReference type="Gene3D" id="2.120.10.80">
    <property type="entry name" value="Kelch-type beta propeller"/>
    <property type="match status" value="1"/>
</dbReference>
<sequence length="269" mass="30512">MPNHQEIENQSKKDEDSLPSTAWWSSESRRRQALQPSQTPCPVPILDTLFSDHGTLEALPLHGWMYRPDYHYLYLPTDGKQHFRVEWHTVNLKRGEASETLSMMPPDARIMGTPVACGNRIYVLGGFCVGDPFCPDKMFNDSHFHNCVFYFDSARPGGKIYVFGSSCYKFAKGHFAEVFNVELNRWDKLPAPPVDSALVPVSVSDSVLLDSSRSRILVHFSSNNSLHAFHTDGGSWECLDPEFGMWSTASVSWSQISTMLMMKINYFCI</sequence>
<name>A0ABR2CVX0_9ROSI</name>
<reference evidence="2 3" key="1">
    <citation type="journal article" date="2024" name="G3 (Bethesda)">
        <title>Genome assembly of Hibiscus sabdariffa L. provides insights into metabolisms of medicinal natural products.</title>
        <authorList>
            <person name="Kim T."/>
        </authorList>
    </citation>
    <scope>NUCLEOTIDE SEQUENCE [LARGE SCALE GENOMIC DNA]</scope>
    <source>
        <strain evidence="2">TK-2024</strain>
        <tissue evidence="2">Old leaves</tissue>
    </source>
</reference>
<dbReference type="InterPro" id="IPR015915">
    <property type="entry name" value="Kelch-typ_b-propeller"/>
</dbReference>
<feature type="compositionally biased region" description="Basic and acidic residues" evidence="1">
    <location>
        <begin position="1"/>
        <end position="16"/>
    </location>
</feature>
<evidence type="ECO:0000313" key="2">
    <source>
        <dbReference type="EMBL" id="KAK8524505.1"/>
    </source>
</evidence>
<feature type="region of interest" description="Disordered" evidence="1">
    <location>
        <begin position="1"/>
        <end position="39"/>
    </location>
</feature>